<dbReference type="RefSeq" id="WP_269965237.1">
    <property type="nucleotide sequence ID" value="NZ_JAKMUS010000005.1"/>
</dbReference>
<gene>
    <name evidence="1" type="ORF">L8U60_04775</name>
</gene>
<protein>
    <submittedName>
        <fullName evidence="1">Uncharacterized protein</fullName>
    </submittedName>
</protein>
<keyword evidence="2" id="KW-1185">Reference proteome</keyword>
<name>A0A9X3LWE0_9CORY</name>
<organism evidence="1 2">
    <name type="scientific">Corynebacterium meitnerae</name>
    <dbReference type="NCBI Taxonomy" id="2913498"/>
    <lineage>
        <taxon>Bacteria</taxon>
        <taxon>Bacillati</taxon>
        <taxon>Actinomycetota</taxon>
        <taxon>Actinomycetes</taxon>
        <taxon>Mycobacteriales</taxon>
        <taxon>Corynebacteriaceae</taxon>
        <taxon>Corynebacterium</taxon>
    </lineage>
</organism>
<proteinExistence type="predicted"/>
<evidence type="ECO:0000313" key="2">
    <source>
        <dbReference type="Proteomes" id="UP001146468"/>
    </source>
</evidence>
<dbReference type="Proteomes" id="UP001146468">
    <property type="component" value="Unassembled WGS sequence"/>
</dbReference>
<accession>A0A9X3LWE0</accession>
<dbReference type="AlphaFoldDB" id="A0A9X3LWE0"/>
<dbReference type="EMBL" id="JAKMUS010000005">
    <property type="protein sequence ID" value="MCZ9293798.1"/>
    <property type="molecule type" value="Genomic_DNA"/>
</dbReference>
<reference evidence="1" key="1">
    <citation type="submission" date="2022-02" db="EMBL/GenBank/DDBJ databases">
        <title>Corynebacterium sp. from urogenital microbiome.</title>
        <authorList>
            <person name="Cappelli E.A."/>
            <person name="Ribeiro T.G."/>
            <person name="Peixe L."/>
        </authorList>
    </citation>
    <scope>NUCLEOTIDE SEQUENCE</scope>
    <source>
        <strain evidence="1">C8Ua_172</strain>
    </source>
</reference>
<sequence>MQLVGGMLRFMSAIKNPMSGGTRTTVRLSGEVMVAAKHLQADRGLSLSEAVNELAKAGLKRRQSVREVVLPEFDYEPKVDVTNIGELLGIEEEAHWQDRDDR</sequence>
<evidence type="ECO:0000313" key="1">
    <source>
        <dbReference type="EMBL" id="MCZ9293798.1"/>
    </source>
</evidence>
<comment type="caution">
    <text evidence="1">The sequence shown here is derived from an EMBL/GenBank/DDBJ whole genome shotgun (WGS) entry which is preliminary data.</text>
</comment>